<protein>
    <submittedName>
        <fullName evidence="1">Broad specificity phosphatase PhoE</fullName>
    </submittedName>
</protein>
<dbReference type="SUPFAM" id="SSF53254">
    <property type="entry name" value="Phosphoglycerate mutase-like"/>
    <property type="match status" value="1"/>
</dbReference>
<dbReference type="InterPro" id="IPR013078">
    <property type="entry name" value="His_Pase_superF_clade-1"/>
</dbReference>
<organism evidence="1">
    <name type="scientific">Candidatus Actinomarina minuta</name>
    <dbReference type="NCBI Taxonomy" id="1389454"/>
    <lineage>
        <taxon>Bacteria</taxon>
        <taxon>Bacillati</taxon>
        <taxon>Actinomycetota</taxon>
        <taxon>Actinomycetes</taxon>
        <taxon>Candidatus Actinomarinidae</taxon>
        <taxon>Candidatus Actinomarinales</taxon>
        <taxon>Candidatus Actinomarineae</taxon>
        <taxon>Candidatus Actinomarinaceae</taxon>
        <taxon>Candidatus Actinomarina</taxon>
    </lineage>
</organism>
<dbReference type="InterPro" id="IPR029033">
    <property type="entry name" value="His_PPase_superfam"/>
</dbReference>
<dbReference type="AlphaFoldDB" id="S5DNJ0"/>
<name>S5DNJ0_9ACTN</name>
<dbReference type="PANTHER" id="PTHR48100:SF1">
    <property type="entry name" value="HISTIDINE PHOSPHATASE FAMILY PROTEIN-RELATED"/>
    <property type="match status" value="1"/>
</dbReference>
<dbReference type="Gene3D" id="3.40.50.1240">
    <property type="entry name" value="Phosphoglycerate mutase-like"/>
    <property type="match status" value="1"/>
</dbReference>
<dbReference type="SMART" id="SM00855">
    <property type="entry name" value="PGAM"/>
    <property type="match status" value="1"/>
</dbReference>
<dbReference type="PANTHER" id="PTHR48100">
    <property type="entry name" value="BROAD-SPECIFICITY PHOSPHATASE YOR283W-RELATED"/>
    <property type="match status" value="1"/>
</dbReference>
<dbReference type="CDD" id="cd07067">
    <property type="entry name" value="HP_PGM_like"/>
    <property type="match status" value="1"/>
</dbReference>
<dbReference type="EMBL" id="KC811120">
    <property type="protein sequence ID" value="AGQ19043.1"/>
    <property type="molecule type" value="Genomic_DNA"/>
</dbReference>
<reference evidence="1" key="1">
    <citation type="journal article" date="2013" name="Sci. Rep.">
        <title>Metagenomics uncovers a new group of low GC and ultra-small marine Actinobacteria.</title>
        <authorList>
            <person name="Ghai R."/>
            <person name="Mizuno C.M."/>
            <person name="Picazo A."/>
            <person name="Camacho A."/>
            <person name="Rodriguez-Valera F."/>
        </authorList>
    </citation>
    <scope>NUCLEOTIDE SEQUENCE</scope>
</reference>
<sequence length="231" mass="26947">MEIVLIRHGQPAWIVEDEYRRNPGLTELGKVQSQKSASVFLENSMDELWVSPLNRAQETHTPFKERNIAKNIITYDWLQEMEDPEEVALYGKSNDEIMAFFEKRNGQSFEEWSKGSHGQYMENFKNKIIPNLDSELKSKGIISIDDTYDRMFDLSTSNLEKIMIISHAGTMSVLLSYFLNMPLYPWTWRKFLPRHTGHTTLKSSKISGGHFFRLKEFNNVSFTDDDGEQTY</sequence>
<dbReference type="Pfam" id="PF00300">
    <property type="entry name" value="His_Phos_1"/>
    <property type="match status" value="1"/>
</dbReference>
<proteinExistence type="predicted"/>
<dbReference type="GO" id="GO:0005737">
    <property type="term" value="C:cytoplasm"/>
    <property type="evidence" value="ECO:0007669"/>
    <property type="project" value="TreeGrafter"/>
</dbReference>
<evidence type="ECO:0000313" key="1">
    <source>
        <dbReference type="EMBL" id="AGQ19043.1"/>
    </source>
</evidence>
<dbReference type="GO" id="GO:0016791">
    <property type="term" value="F:phosphatase activity"/>
    <property type="evidence" value="ECO:0007669"/>
    <property type="project" value="TreeGrafter"/>
</dbReference>
<dbReference type="InterPro" id="IPR050275">
    <property type="entry name" value="PGM_Phosphatase"/>
</dbReference>
<accession>S5DNJ0</accession>